<feature type="domain" description="Replication initiator protein A C-terminal" evidence="2">
    <location>
        <begin position="235"/>
        <end position="313"/>
    </location>
</feature>
<proteinExistence type="predicted"/>
<feature type="compositionally biased region" description="Polar residues" evidence="1">
    <location>
        <begin position="165"/>
        <end position="188"/>
    </location>
</feature>
<name>A0A845DWY2_9BACI</name>
<feature type="region of interest" description="Disordered" evidence="1">
    <location>
        <begin position="148"/>
        <end position="228"/>
    </location>
</feature>
<dbReference type="EMBL" id="WMET01000013">
    <property type="protein sequence ID" value="MYL22060.1"/>
    <property type="molecule type" value="Genomic_DNA"/>
</dbReference>
<dbReference type="AlphaFoldDB" id="A0A845DWY2"/>
<sequence length="343" mass="39839">MESKLIYNEIHVNLFTYMLFSIYKPLSPPVPFCGVWEVIFMDSVIQFEGTIYENGYGMIAQKVMRDKKLPKQSKLIYAYMCSFAAVDKNGERTAFPSISLQCAELGMTQDTYYKWRKYLVDGGYITIKRQRQEGSRFDKNIYSILAVPVKPTPQENKEKEPYPKNSGTENPYPKNSSTENPSTENKGTNSNSFNSNSLNNTYKDTLQDTENKSSESSKQKKRDELLRNSLRGKIPDSIHEILSTFTNNFQEMYDWYGVLLRAKDKVAKETDQLILIEDHEEIFHESLMAAIRRIKTDSSINNHENYLFITIADNLGKYFSKLERSNAKENSSLYYDWLNEEIQ</sequence>
<evidence type="ECO:0000313" key="3">
    <source>
        <dbReference type="EMBL" id="MYL22060.1"/>
    </source>
</evidence>
<gene>
    <name evidence="3" type="ORF">GLW04_19480</name>
</gene>
<dbReference type="InterPro" id="IPR036388">
    <property type="entry name" value="WH-like_DNA-bd_sf"/>
</dbReference>
<organism evidence="3 4">
    <name type="scientific">Halobacillus litoralis</name>
    <dbReference type="NCBI Taxonomy" id="45668"/>
    <lineage>
        <taxon>Bacteria</taxon>
        <taxon>Bacillati</taxon>
        <taxon>Bacillota</taxon>
        <taxon>Bacilli</taxon>
        <taxon>Bacillales</taxon>
        <taxon>Bacillaceae</taxon>
        <taxon>Halobacillus</taxon>
    </lineage>
</organism>
<accession>A0A845DWY2</accession>
<reference evidence="3 4" key="1">
    <citation type="submission" date="2019-11" db="EMBL/GenBank/DDBJ databases">
        <title>Genome sequences of 17 halophilic strains isolated from different environments.</title>
        <authorList>
            <person name="Furrow R.E."/>
        </authorList>
    </citation>
    <scope>NUCLEOTIDE SEQUENCE [LARGE SCALE GENOMIC DNA]</scope>
    <source>
        <strain evidence="3 4">22511_23_Filter</strain>
    </source>
</reference>
<dbReference type="Pfam" id="PF18008">
    <property type="entry name" value="Bac_RepA_C"/>
    <property type="match status" value="1"/>
</dbReference>
<dbReference type="Gene3D" id="1.10.10.10">
    <property type="entry name" value="Winged helix-like DNA-binding domain superfamily/Winged helix DNA-binding domain"/>
    <property type="match status" value="1"/>
</dbReference>
<feature type="compositionally biased region" description="Low complexity" evidence="1">
    <location>
        <begin position="189"/>
        <end position="200"/>
    </location>
</feature>
<dbReference type="Pfam" id="PF13730">
    <property type="entry name" value="HTH_36"/>
    <property type="match status" value="1"/>
</dbReference>
<evidence type="ECO:0000313" key="4">
    <source>
        <dbReference type="Proteomes" id="UP000460949"/>
    </source>
</evidence>
<dbReference type="InterPro" id="IPR041151">
    <property type="entry name" value="Bac_RepA_C"/>
</dbReference>
<evidence type="ECO:0000259" key="2">
    <source>
        <dbReference type="Pfam" id="PF18008"/>
    </source>
</evidence>
<comment type="caution">
    <text evidence="3">The sequence shown here is derived from an EMBL/GenBank/DDBJ whole genome shotgun (WGS) entry which is preliminary data.</text>
</comment>
<dbReference type="Proteomes" id="UP000460949">
    <property type="component" value="Unassembled WGS sequence"/>
</dbReference>
<protein>
    <recommendedName>
        <fullName evidence="2">Replication initiator protein A C-terminal domain-containing protein</fullName>
    </recommendedName>
</protein>
<feature type="compositionally biased region" description="Basic and acidic residues" evidence="1">
    <location>
        <begin position="205"/>
        <end position="226"/>
    </location>
</feature>
<evidence type="ECO:0000256" key="1">
    <source>
        <dbReference type="SAM" id="MobiDB-lite"/>
    </source>
</evidence>